<name>A0AAV5SJF7_9BILA</name>
<dbReference type="PANTHER" id="PTHR34851:SF5">
    <property type="entry name" value="MARVEL DOMAIN-CONTAINING PROTEIN"/>
    <property type="match status" value="1"/>
</dbReference>
<feature type="transmembrane region" description="Helical" evidence="1">
    <location>
        <begin position="45"/>
        <end position="63"/>
    </location>
</feature>
<keyword evidence="1" id="KW-1133">Transmembrane helix</keyword>
<evidence type="ECO:0000313" key="3">
    <source>
        <dbReference type="Proteomes" id="UP001432027"/>
    </source>
</evidence>
<feature type="transmembrane region" description="Helical" evidence="1">
    <location>
        <begin position="75"/>
        <end position="98"/>
    </location>
</feature>
<feature type="non-terminal residue" evidence="2">
    <location>
        <position position="111"/>
    </location>
</feature>
<dbReference type="PANTHER" id="PTHR34851">
    <property type="entry name" value="PROTEIN CBG05235-RELATED"/>
    <property type="match status" value="1"/>
</dbReference>
<dbReference type="EMBL" id="BTSX01000002">
    <property type="protein sequence ID" value="GMS82630.1"/>
    <property type="molecule type" value="Genomic_DNA"/>
</dbReference>
<sequence>RCCCGIFTITTGARILATWAIIDCIGSFIQLSLPDEETTLRVRVSWIGVCSIELISGVLVFIACNKDYSVLMKPIIAFIAFRIFFVLLALFLSVYGLLDQHSVVPNWYRLV</sequence>
<keyword evidence="3" id="KW-1185">Reference proteome</keyword>
<dbReference type="Proteomes" id="UP001432027">
    <property type="component" value="Unassembled WGS sequence"/>
</dbReference>
<dbReference type="AlphaFoldDB" id="A0AAV5SJF7"/>
<protein>
    <submittedName>
        <fullName evidence="2">Uncharacterized protein</fullName>
    </submittedName>
</protein>
<organism evidence="2 3">
    <name type="scientific">Pristionchus entomophagus</name>
    <dbReference type="NCBI Taxonomy" id="358040"/>
    <lineage>
        <taxon>Eukaryota</taxon>
        <taxon>Metazoa</taxon>
        <taxon>Ecdysozoa</taxon>
        <taxon>Nematoda</taxon>
        <taxon>Chromadorea</taxon>
        <taxon>Rhabditida</taxon>
        <taxon>Rhabditina</taxon>
        <taxon>Diplogasteromorpha</taxon>
        <taxon>Diplogasteroidea</taxon>
        <taxon>Neodiplogasteridae</taxon>
        <taxon>Pristionchus</taxon>
    </lineage>
</organism>
<evidence type="ECO:0000256" key="1">
    <source>
        <dbReference type="SAM" id="Phobius"/>
    </source>
</evidence>
<feature type="transmembrane region" description="Helical" evidence="1">
    <location>
        <begin position="12"/>
        <end position="33"/>
    </location>
</feature>
<keyword evidence="1" id="KW-0812">Transmembrane</keyword>
<comment type="caution">
    <text evidence="2">The sequence shown here is derived from an EMBL/GenBank/DDBJ whole genome shotgun (WGS) entry which is preliminary data.</text>
</comment>
<gene>
    <name evidence="2" type="ORF">PENTCL1PPCAC_4805</name>
</gene>
<reference evidence="2" key="1">
    <citation type="submission" date="2023-10" db="EMBL/GenBank/DDBJ databases">
        <title>Genome assembly of Pristionchus species.</title>
        <authorList>
            <person name="Yoshida K."/>
            <person name="Sommer R.J."/>
        </authorList>
    </citation>
    <scope>NUCLEOTIDE SEQUENCE</scope>
    <source>
        <strain evidence="2">RS0144</strain>
    </source>
</reference>
<evidence type="ECO:0000313" key="2">
    <source>
        <dbReference type="EMBL" id="GMS82630.1"/>
    </source>
</evidence>
<keyword evidence="1" id="KW-0472">Membrane</keyword>
<feature type="non-terminal residue" evidence="2">
    <location>
        <position position="1"/>
    </location>
</feature>
<proteinExistence type="predicted"/>
<accession>A0AAV5SJF7</accession>